<evidence type="ECO:0000313" key="1">
    <source>
        <dbReference type="EMBL" id="KIM65264.1"/>
    </source>
</evidence>
<name>A0A0C3EA86_9AGAM</name>
<organism evidence="1 2">
    <name type="scientific">Scleroderma citrinum Foug A</name>
    <dbReference type="NCBI Taxonomy" id="1036808"/>
    <lineage>
        <taxon>Eukaryota</taxon>
        <taxon>Fungi</taxon>
        <taxon>Dikarya</taxon>
        <taxon>Basidiomycota</taxon>
        <taxon>Agaricomycotina</taxon>
        <taxon>Agaricomycetes</taxon>
        <taxon>Agaricomycetidae</taxon>
        <taxon>Boletales</taxon>
        <taxon>Sclerodermatineae</taxon>
        <taxon>Sclerodermataceae</taxon>
        <taxon>Scleroderma</taxon>
    </lineage>
</organism>
<dbReference type="STRING" id="1036808.A0A0C3EA86"/>
<reference evidence="2" key="2">
    <citation type="submission" date="2015-01" db="EMBL/GenBank/DDBJ databases">
        <title>Evolutionary Origins and Diversification of the Mycorrhizal Mutualists.</title>
        <authorList>
            <consortium name="DOE Joint Genome Institute"/>
            <consortium name="Mycorrhizal Genomics Consortium"/>
            <person name="Kohler A."/>
            <person name="Kuo A."/>
            <person name="Nagy L.G."/>
            <person name="Floudas D."/>
            <person name="Copeland A."/>
            <person name="Barry K.W."/>
            <person name="Cichocki N."/>
            <person name="Veneault-Fourrey C."/>
            <person name="LaButti K."/>
            <person name="Lindquist E.A."/>
            <person name="Lipzen A."/>
            <person name="Lundell T."/>
            <person name="Morin E."/>
            <person name="Murat C."/>
            <person name="Riley R."/>
            <person name="Ohm R."/>
            <person name="Sun H."/>
            <person name="Tunlid A."/>
            <person name="Henrissat B."/>
            <person name="Grigoriev I.V."/>
            <person name="Hibbett D.S."/>
            <person name="Martin F."/>
        </authorList>
    </citation>
    <scope>NUCLEOTIDE SEQUENCE [LARGE SCALE GENOMIC DNA]</scope>
    <source>
        <strain evidence="2">Foug A</strain>
    </source>
</reference>
<dbReference type="Proteomes" id="UP000053989">
    <property type="component" value="Unassembled WGS sequence"/>
</dbReference>
<protein>
    <submittedName>
        <fullName evidence="1">Uncharacterized protein</fullName>
    </submittedName>
</protein>
<dbReference type="HOGENOM" id="CLU_009568_1_0_1"/>
<dbReference type="InParanoid" id="A0A0C3EA86"/>
<dbReference type="AlphaFoldDB" id="A0A0C3EA86"/>
<dbReference type="EMBL" id="KN822023">
    <property type="protein sequence ID" value="KIM65264.1"/>
    <property type="molecule type" value="Genomic_DNA"/>
</dbReference>
<dbReference type="PANTHER" id="PTHR33266:SF1">
    <property type="entry name" value="F-BOX DOMAIN-CONTAINING PROTEIN"/>
    <property type="match status" value="1"/>
</dbReference>
<gene>
    <name evidence="1" type="ORF">SCLCIDRAFT_537416</name>
</gene>
<dbReference type="OrthoDB" id="107110at2759"/>
<proteinExistence type="predicted"/>
<sequence length="677" mass="75969">MWNLMGHHHAVSIIQSSGTGKSRGVEETAQRRFTILFNLRRNLEYYTYPPPDNSVRDYLTFSTAQSDAQIQMRCAAFLCSLFICTTKLLSSVDRGGVPLAAWWYTYLNTGASPTEPGPKRLSFYQEVARTAEVFVADSDLFRTLRRSCDEFVACLQAQYSLDNSETPPAACILVFDEAQELMGKPGVPQSRSKFRNLAVVLKYIGQCPIFSVFLYSNFNVRSLSPAVGLHPSVGDFPDPPFFHPPITEFPFDVFAKGLYSKLRGEKNSTLSETCTVDVMACFGRTRWYSLHKNGCKFVIDVAKAKLFPKGNFREDEGAQLACLGLRIGLDFDASRKAGRNMELQLVQLYMRVVFAVPTHREFIRCRTPSEPILAEAAAQLLNATPLEELAPQVLCHAFSCGLLAQGEQGRVIGRLLWMLAHDKVLRGSLDSPVRFHKPISVINFLKSLFHEKYWDIILNAKPAGDQEGLPLFEAFESAYIHFSHFVDVAEHNVTELNQVYRLLLRGAALNWRQNQCSVDFLTPVLFGSPDATEIHRSATSVLQAQIKYRNCTEGTLLSPSLVNSINEHPVLSLVHELRSPRNTVESIQSPKHLSPSGGNLHARHYQVVAHGCSPETYGVIPKSSCGQYTMLLDSNPLMEDFPRRDMKECVDLLRQMDPCFGLEGGNNECQWFGEDLE</sequence>
<evidence type="ECO:0000313" key="2">
    <source>
        <dbReference type="Proteomes" id="UP000053989"/>
    </source>
</evidence>
<dbReference type="PANTHER" id="PTHR33266">
    <property type="entry name" value="CHROMOSOME 15, WHOLE GENOME SHOTGUN SEQUENCE"/>
    <property type="match status" value="1"/>
</dbReference>
<keyword evidence="2" id="KW-1185">Reference proteome</keyword>
<reference evidence="1 2" key="1">
    <citation type="submission" date="2014-04" db="EMBL/GenBank/DDBJ databases">
        <authorList>
            <consortium name="DOE Joint Genome Institute"/>
            <person name="Kuo A."/>
            <person name="Kohler A."/>
            <person name="Nagy L.G."/>
            <person name="Floudas D."/>
            <person name="Copeland A."/>
            <person name="Barry K.W."/>
            <person name="Cichocki N."/>
            <person name="Veneault-Fourrey C."/>
            <person name="LaButti K."/>
            <person name="Lindquist E.A."/>
            <person name="Lipzen A."/>
            <person name="Lundell T."/>
            <person name="Morin E."/>
            <person name="Murat C."/>
            <person name="Sun H."/>
            <person name="Tunlid A."/>
            <person name="Henrissat B."/>
            <person name="Grigoriev I.V."/>
            <person name="Hibbett D.S."/>
            <person name="Martin F."/>
            <person name="Nordberg H.P."/>
            <person name="Cantor M.N."/>
            <person name="Hua S.X."/>
        </authorList>
    </citation>
    <scope>NUCLEOTIDE SEQUENCE [LARGE SCALE GENOMIC DNA]</scope>
    <source>
        <strain evidence="1 2">Foug A</strain>
    </source>
</reference>
<accession>A0A0C3EA86</accession>